<feature type="compositionally biased region" description="Low complexity" evidence="1">
    <location>
        <begin position="863"/>
        <end position="883"/>
    </location>
</feature>
<feature type="region of interest" description="Disordered" evidence="1">
    <location>
        <begin position="734"/>
        <end position="758"/>
    </location>
</feature>
<proteinExistence type="predicted"/>
<dbReference type="Proteomes" id="UP000051497">
    <property type="component" value="Unassembled WGS sequence"/>
</dbReference>
<accession>A0AAE3HT91</accession>
<name>A0AAE3HT91_9GAMM</name>
<dbReference type="RefSeq" id="WP_259565219.1">
    <property type="nucleotide sequence ID" value="NZ_LKAJ02000001.1"/>
</dbReference>
<reference evidence="2" key="2">
    <citation type="submission" date="2021-06" db="EMBL/GenBank/DDBJ databases">
        <title>Genomic Description and Analysis of Intracellular Bacteria, Candidatus Berkiella cookevillensis and Candidatus Berkiella aquae.</title>
        <authorList>
            <person name="Kidane D.T."/>
            <person name="Mehari Y.T."/>
            <person name="Rice F.C."/>
            <person name="Arivett B.A."/>
            <person name="Farone A.L."/>
            <person name="Berk S.G."/>
            <person name="Farone M.B."/>
        </authorList>
    </citation>
    <scope>NUCLEOTIDE SEQUENCE</scope>
    <source>
        <strain evidence="2">HT99</strain>
    </source>
</reference>
<evidence type="ECO:0000313" key="3">
    <source>
        <dbReference type="Proteomes" id="UP000051497"/>
    </source>
</evidence>
<keyword evidence="3" id="KW-1185">Reference proteome</keyword>
<feature type="region of interest" description="Disordered" evidence="1">
    <location>
        <begin position="972"/>
        <end position="1072"/>
    </location>
</feature>
<protein>
    <submittedName>
        <fullName evidence="2">Uncharacterized protein</fullName>
    </submittedName>
</protein>
<sequence>MIYTNEFYENLIKEINRSGLKQSIKEDKIRYVRTIQALDKEGPQKHAAYIKETRYDKGKQTLYFTTEIYNTSETPRAEAIKKKQESVPMHIEYWAPKKVLNTDDLMTQFFTLEQYLEKEIRDFGEAWQLAIDRGKKVDFIKSEMSGGCYEVCSRAIKQWRIQLEDVKPGVFDDVSDEVRAICAMIDHYRTTYVSELGGMGGQLSTLPDNLATYEPFVEWLMSQQFTVNGKGPQELKPAILETMKKTLMWDSIHDVKPPSSGSDELENTPLPEKELTEREVADLKLRDLMKNYALKYQQTLQQAYEANIKFRRMPPLAALERAVVRIEEDIRIASEEEAALGAKQEEEEIFWAAKGSKVLDATADPTLFKVPVMDQVADKTGFGQESCGYHATKNALAMIYCLANQEQPSAWVNDLGYFNNVFSKLRTYISSDADSRDVNIAQVKAFIKDLQANKYHDPVIDKVKETLHSKTGLPVVSIAGLAIEGNDRYSYASSGSDNLEDAANLYYIATHPNEELQHTFIVGNSNEEGHWVTLTLNQDGNGERVWIGANSDANQDADLLVIKQGLTSLMENPAVYAKKTYQDAVGDSLHNRANYINKHNLSVTTENEAVLMKIQQEMLQDIKNAIQFMDRCGWLHADNRKDHLKEIEDLQYLIAFYANHDDSLGIWQELNQIMESPRQINAISVKTTSKRVSSITTSETQNEPPLSYKQSKKQKESVPKYDFKAKKNALADVFKPPVKPSTSSDKPETSILAPSTPNTDILQFQSNVQRLIHGKAIEIPSHMSTDDLQDYLLGKKSIDTFIQKKGSQGTKRTAAVGSNVNPEEQQRLLSELQQAFNKRGISSTKLTQQEPSPKQPSIPKKTSSSQAASSSPVEPSLPSLPEPQDITPDIIKTRLTALSNEGVIGINFPLEGDSGIINFLFNKDVQLEKRKIDSKLKDPALKAAIQPGALVQDKKAFLSHAKQFGSVRNLLAEKEKEKEQETKVKRPKAIRHHKVEDLPPLSPSTNTELKQSKKRPKPKVEDIAPLSLESPNTELKQSKKRPKPIISSEKENISPNNIQPQNSPHSPPQSIYGQSWQQFCDKLEGIQIEKKDGTITNNAYKKILGFLAKNNDGKSKTPAQEHQRLQELRDMLLGMHTVKNADLKDAIKIFIEDYKKLPPPLSRSLSIKKR</sequence>
<feature type="region of interest" description="Disordered" evidence="1">
    <location>
        <begin position="842"/>
        <end position="886"/>
    </location>
</feature>
<gene>
    <name evidence="2" type="ORF">HT99x_002285</name>
</gene>
<dbReference type="AlphaFoldDB" id="A0AAE3HT91"/>
<organism evidence="2 3">
    <name type="scientific">Candidatus Berkiella aquae</name>
    <dbReference type="NCBI Taxonomy" id="295108"/>
    <lineage>
        <taxon>Bacteria</taxon>
        <taxon>Pseudomonadati</taxon>
        <taxon>Pseudomonadota</taxon>
        <taxon>Gammaproteobacteria</taxon>
        <taxon>Candidatus Berkiellales</taxon>
        <taxon>Candidatus Berkiellaceae</taxon>
        <taxon>Candidatus Berkiella</taxon>
    </lineage>
</organism>
<evidence type="ECO:0000313" key="2">
    <source>
        <dbReference type="EMBL" id="MCS5710246.1"/>
    </source>
</evidence>
<feature type="compositionally biased region" description="Polar residues" evidence="1">
    <location>
        <begin position="842"/>
        <end position="852"/>
    </location>
</feature>
<feature type="compositionally biased region" description="Basic and acidic residues" evidence="1">
    <location>
        <begin position="972"/>
        <end position="984"/>
    </location>
</feature>
<feature type="compositionally biased region" description="Polar residues" evidence="1">
    <location>
        <begin position="691"/>
        <end position="704"/>
    </location>
</feature>
<feature type="compositionally biased region" description="Low complexity" evidence="1">
    <location>
        <begin position="1053"/>
        <end position="1071"/>
    </location>
</feature>
<comment type="caution">
    <text evidence="2">The sequence shown here is derived from an EMBL/GenBank/DDBJ whole genome shotgun (WGS) entry which is preliminary data.</text>
</comment>
<evidence type="ECO:0000256" key="1">
    <source>
        <dbReference type="SAM" id="MobiDB-lite"/>
    </source>
</evidence>
<feature type="compositionally biased region" description="Polar residues" evidence="1">
    <location>
        <begin position="805"/>
        <end position="822"/>
    </location>
</feature>
<feature type="region of interest" description="Disordered" evidence="1">
    <location>
        <begin position="691"/>
        <end position="718"/>
    </location>
</feature>
<dbReference type="EMBL" id="LKAJ02000001">
    <property type="protein sequence ID" value="MCS5710246.1"/>
    <property type="molecule type" value="Genomic_DNA"/>
</dbReference>
<reference evidence="2" key="1">
    <citation type="journal article" date="2016" name="Genome Announc.">
        <title>Draft Genome Sequences of Two Novel Amoeba-Resistant Intranuclear Bacteria, 'Candidatus Berkiella cookevillensis' and 'Candidatus Berkiella aquae'.</title>
        <authorList>
            <person name="Mehari Y.T."/>
            <person name="Arivett B.A."/>
            <person name="Farone A.L."/>
            <person name="Gunderson J.H."/>
            <person name="Farone M.B."/>
        </authorList>
    </citation>
    <scope>NUCLEOTIDE SEQUENCE</scope>
    <source>
        <strain evidence="2">HT99</strain>
    </source>
</reference>
<feature type="region of interest" description="Disordered" evidence="1">
    <location>
        <begin position="804"/>
        <end position="825"/>
    </location>
</feature>